<accession>A0A4C1SYV9</accession>
<evidence type="ECO:0000313" key="1">
    <source>
        <dbReference type="EMBL" id="GBP07115.1"/>
    </source>
</evidence>
<reference evidence="1 2" key="1">
    <citation type="journal article" date="2019" name="Commun. Biol.">
        <title>The bagworm genome reveals a unique fibroin gene that provides high tensile strength.</title>
        <authorList>
            <person name="Kono N."/>
            <person name="Nakamura H."/>
            <person name="Ohtoshi R."/>
            <person name="Tomita M."/>
            <person name="Numata K."/>
            <person name="Arakawa K."/>
        </authorList>
    </citation>
    <scope>NUCLEOTIDE SEQUENCE [LARGE SCALE GENOMIC DNA]</scope>
</reference>
<proteinExistence type="predicted"/>
<name>A0A4C1SYV9_EUMVA</name>
<organism evidence="1 2">
    <name type="scientific">Eumeta variegata</name>
    <name type="common">Bagworm moth</name>
    <name type="synonym">Eumeta japonica</name>
    <dbReference type="NCBI Taxonomy" id="151549"/>
    <lineage>
        <taxon>Eukaryota</taxon>
        <taxon>Metazoa</taxon>
        <taxon>Ecdysozoa</taxon>
        <taxon>Arthropoda</taxon>
        <taxon>Hexapoda</taxon>
        <taxon>Insecta</taxon>
        <taxon>Pterygota</taxon>
        <taxon>Neoptera</taxon>
        <taxon>Endopterygota</taxon>
        <taxon>Lepidoptera</taxon>
        <taxon>Glossata</taxon>
        <taxon>Ditrysia</taxon>
        <taxon>Tineoidea</taxon>
        <taxon>Psychidae</taxon>
        <taxon>Oiketicinae</taxon>
        <taxon>Eumeta</taxon>
    </lineage>
</organism>
<evidence type="ECO:0000313" key="2">
    <source>
        <dbReference type="Proteomes" id="UP000299102"/>
    </source>
</evidence>
<dbReference type="EMBL" id="BGZK01000025">
    <property type="protein sequence ID" value="GBP07115.1"/>
    <property type="molecule type" value="Genomic_DNA"/>
</dbReference>
<keyword evidence="2" id="KW-1185">Reference proteome</keyword>
<dbReference type="Proteomes" id="UP000299102">
    <property type="component" value="Unassembled WGS sequence"/>
</dbReference>
<protein>
    <submittedName>
        <fullName evidence="1">Uncharacterized protein</fullName>
    </submittedName>
</protein>
<comment type="caution">
    <text evidence="1">The sequence shown here is derived from an EMBL/GenBank/DDBJ whole genome shotgun (WGS) entry which is preliminary data.</text>
</comment>
<sequence length="122" mass="13530">MVSSKAANHWFTKFMRGQGILTDEEGSGELVTTVTREYVLADSPPLRQRLTTARKIINNLEMLNIEILAHSPCNLGFNLLSEIRETASSKVEVVAPYEKAAKATPKREWVFLSVVPSNAAIN</sequence>
<dbReference type="AlphaFoldDB" id="A0A4C1SYV9"/>
<gene>
    <name evidence="1" type="ORF">EVAR_92034_1</name>
</gene>